<dbReference type="AlphaFoldDB" id="A0AA35G9F3"/>
<gene>
    <name evidence="1" type="ORF">caldi_24880</name>
</gene>
<organism evidence="1 2">
    <name type="scientific">Caldinitratiruptor microaerophilus</name>
    <dbReference type="NCBI Taxonomy" id="671077"/>
    <lineage>
        <taxon>Bacteria</taxon>
        <taxon>Bacillati</taxon>
        <taxon>Bacillota</taxon>
        <taxon>Clostridia</taxon>
        <taxon>Eubacteriales</taxon>
        <taxon>Symbiobacteriaceae</taxon>
        <taxon>Caldinitratiruptor</taxon>
    </lineage>
</organism>
<name>A0AA35G9F3_9FIRM</name>
<keyword evidence="2" id="KW-1185">Reference proteome</keyword>
<sequence length="100" mass="11428">MVSWWKAAPVATPRRAGHVEGILGSYRWEAFLARAPVSYGLDTATLYKGSGRIVRLALYARLPGTRLWRKVAAYHRGWLFGRRRYLDVLRRVVDEIEAVG</sequence>
<dbReference type="EMBL" id="AP025628">
    <property type="protein sequence ID" value="BDG61398.1"/>
    <property type="molecule type" value="Genomic_DNA"/>
</dbReference>
<dbReference type="Proteomes" id="UP001163687">
    <property type="component" value="Chromosome"/>
</dbReference>
<reference evidence="1" key="1">
    <citation type="submission" date="2022-03" db="EMBL/GenBank/DDBJ databases">
        <title>Complete genome sequence of Caldinitratiruptor microaerophilus.</title>
        <authorList>
            <person name="Mukaiyama R."/>
            <person name="Nishiyama T."/>
            <person name="Ueda K."/>
        </authorList>
    </citation>
    <scope>NUCLEOTIDE SEQUENCE</scope>
    <source>
        <strain evidence="1">JCM 16183</strain>
    </source>
</reference>
<evidence type="ECO:0000313" key="1">
    <source>
        <dbReference type="EMBL" id="BDG61398.1"/>
    </source>
</evidence>
<accession>A0AA35G9F3</accession>
<dbReference type="KEGG" id="cmic:caldi_24880"/>
<evidence type="ECO:0000313" key="2">
    <source>
        <dbReference type="Proteomes" id="UP001163687"/>
    </source>
</evidence>
<protein>
    <submittedName>
        <fullName evidence="1">Uncharacterized protein</fullName>
    </submittedName>
</protein>
<proteinExistence type="predicted"/>